<dbReference type="GO" id="GO:0008863">
    <property type="term" value="F:formate dehydrogenase (NAD+) activity"/>
    <property type="evidence" value="ECO:0000318"/>
    <property type="project" value="GO_Central"/>
</dbReference>
<evidence type="ECO:0000256" key="4">
    <source>
        <dbReference type="HAMAP-Rule" id="MF_03210"/>
    </source>
</evidence>
<reference evidence="7 8" key="1">
    <citation type="journal article" date="2014" name="Nat. Commun.">
        <title>Klebsormidium flaccidum genome reveals primary factors for plant terrestrial adaptation.</title>
        <authorList>
            <person name="Hori K."/>
            <person name="Maruyama F."/>
            <person name="Fujisawa T."/>
            <person name="Togashi T."/>
            <person name="Yamamoto N."/>
            <person name="Seo M."/>
            <person name="Sato S."/>
            <person name="Yamada T."/>
            <person name="Mori H."/>
            <person name="Tajima N."/>
            <person name="Moriyama T."/>
            <person name="Ikeuchi M."/>
            <person name="Watanabe M."/>
            <person name="Wada H."/>
            <person name="Kobayashi K."/>
            <person name="Saito M."/>
            <person name="Masuda T."/>
            <person name="Sasaki-Sekimoto Y."/>
            <person name="Mashiguchi K."/>
            <person name="Awai K."/>
            <person name="Shimojima M."/>
            <person name="Masuda S."/>
            <person name="Iwai M."/>
            <person name="Nobusawa T."/>
            <person name="Narise T."/>
            <person name="Kondo S."/>
            <person name="Saito H."/>
            <person name="Sato R."/>
            <person name="Murakawa M."/>
            <person name="Ihara Y."/>
            <person name="Oshima-Yamada Y."/>
            <person name="Ohtaka K."/>
            <person name="Satoh M."/>
            <person name="Sonobe K."/>
            <person name="Ishii M."/>
            <person name="Ohtani R."/>
            <person name="Kanamori-Sato M."/>
            <person name="Honoki R."/>
            <person name="Miyazaki D."/>
            <person name="Mochizuki H."/>
            <person name="Umetsu J."/>
            <person name="Higashi K."/>
            <person name="Shibata D."/>
            <person name="Kamiya Y."/>
            <person name="Sato N."/>
            <person name="Nakamura Y."/>
            <person name="Tabata S."/>
            <person name="Ida S."/>
            <person name="Kurokawa K."/>
            <person name="Ohta H."/>
        </authorList>
    </citation>
    <scope>NUCLEOTIDE SEQUENCE [LARGE SCALE GENOMIC DNA]</scope>
    <source>
        <strain evidence="7 8">NIES-2285</strain>
    </source>
</reference>
<dbReference type="EMBL" id="DF237094">
    <property type="protein sequence ID" value="GAQ83364.1"/>
    <property type="molecule type" value="Genomic_DNA"/>
</dbReference>
<accession>A0A1Y1HXH7</accession>
<keyword evidence="8" id="KW-1185">Reference proteome</keyword>
<dbReference type="GO" id="GO:0051287">
    <property type="term" value="F:NAD binding"/>
    <property type="evidence" value="ECO:0007669"/>
    <property type="project" value="InterPro"/>
</dbReference>
<dbReference type="AlphaFoldDB" id="A0A1Y1HXH7"/>
<dbReference type="NCBIfam" id="NF005750">
    <property type="entry name" value="PRK07574.1"/>
    <property type="match status" value="1"/>
</dbReference>
<dbReference type="Proteomes" id="UP000054558">
    <property type="component" value="Unassembled WGS sequence"/>
</dbReference>
<organism evidence="7 8">
    <name type="scientific">Klebsormidium nitens</name>
    <name type="common">Green alga</name>
    <name type="synonym">Ulothrix nitens</name>
    <dbReference type="NCBI Taxonomy" id="105231"/>
    <lineage>
        <taxon>Eukaryota</taxon>
        <taxon>Viridiplantae</taxon>
        <taxon>Streptophyta</taxon>
        <taxon>Klebsormidiophyceae</taxon>
        <taxon>Klebsormidiales</taxon>
        <taxon>Klebsormidiaceae</taxon>
        <taxon>Klebsormidium</taxon>
    </lineage>
</organism>
<feature type="site" description="Important for catalytic activity" evidence="4">
    <location>
        <position position="262"/>
    </location>
</feature>
<dbReference type="GO" id="GO:0005739">
    <property type="term" value="C:mitochondrion"/>
    <property type="evidence" value="ECO:0007669"/>
    <property type="project" value="UniProtKB-SubCell"/>
</dbReference>
<comment type="caution">
    <text evidence="4">Lacks conserved residue(s) required for the propagation of feature annotation.</text>
</comment>
<evidence type="ECO:0000313" key="7">
    <source>
        <dbReference type="EMBL" id="GAQ83364.1"/>
    </source>
</evidence>
<keyword evidence="4" id="KW-0496">Mitochondrion</keyword>
<evidence type="ECO:0000256" key="3">
    <source>
        <dbReference type="ARBA" id="ARBA00023027"/>
    </source>
</evidence>
<feature type="domain" description="D-isomer specific 2-hydroxyacid dehydrogenase NAD-binding" evidence="6">
    <location>
        <begin position="136"/>
        <end position="312"/>
    </location>
</feature>
<dbReference type="Pfam" id="PF00389">
    <property type="entry name" value="2-Hacid_dh"/>
    <property type="match status" value="1"/>
</dbReference>
<dbReference type="HAMAP" id="MF_03210">
    <property type="entry name" value="Formate_dehydrogenase"/>
    <property type="match status" value="1"/>
</dbReference>
<dbReference type="OrthoDB" id="1621027at2759"/>
<feature type="site" description="Important for catalytic activity" evidence="4">
    <location>
        <position position="310"/>
    </location>
</feature>
<proteinExistence type="inferred from homology"/>
<feature type="binding site" evidence="4">
    <location>
        <position position="286"/>
    </location>
    <ligand>
        <name>NAD(+)</name>
        <dbReference type="ChEBI" id="CHEBI:57540"/>
    </ligand>
</feature>
<dbReference type="GO" id="GO:0016616">
    <property type="term" value="F:oxidoreductase activity, acting on the CH-OH group of donors, NAD or NADP as acceptor"/>
    <property type="evidence" value="ECO:0007669"/>
    <property type="project" value="InterPro"/>
</dbReference>
<comment type="subcellular location">
    <subcellularLocation>
        <location evidence="4">Mitochondrion</location>
    </subcellularLocation>
</comment>
<dbReference type="SUPFAM" id="SSF51735">
    <property type="entry name" value="NAD(P)-binding Rossmann-fold domains"/>
    <property type="match status" value="1"/>
</dbReference>
<dbReference type="InterPro" id="IPR033689">
    <property type="entry name" value="FDH_NAD-dep"/>
</dbReference>
<protein>
    <recommendedName>
        <fullName evidence="4">Formate dehydrogenase, mitochondrial</fullName>
        <shortName evidence="4">FDH</shortName>
        <ecNumber evidence="4">1.17.1.9</ecNumber>
    </recommendedName>
    <alternativeName>
        <fullName evidence="4">NAD-dependent formate dehydrogenase</fullName>
    </alternativeName>
</protein>
<keyword evidence="2 4" id="KW-0560">Oxidoreductase</keyword>
<feature type="binding site" evidence="4">
    <location>
        <begin position="310"/>
        <end position="313"/>
    </location>
    <ligand>
        <name>NAD(+)</name>
        <dbReference type="ChEBI" id="CHEBI:57540"/>
    </ligand>
</feature>
<feature type="binding site" evidence="4">
    <location>
        <position position="260"/>
    </location>
    <ligand>
        <name>NAD(+)</name>
        <dbReference type="ChEBI" id="CHEBI:57540"/>
    </ligand>
</feature>
<dbReference type="PANTHER" id="PTHR42938:SF9">
    <property type="entry name" value="FORMATE DEHYDROGENASE 1"/>
    <property type="match status" value="1"/>
</dbReference>
<feature type="binding site" evidence="4">
    <location>
        <position position="126"/>
    </location>
    <ligand>
        <name>substrate</name>
    </ligand>
</feature>
<feature type="binding site" evidence="4">
    <location>
        <position position="102"/>
    </location>
    <ligand>
        <name>substrate</name>
    </ligand>
</feature>
<dbReference type="InterPro" id="IPR006140">
    <property type="entry name" value="D-isomer_DH_NAD-bd"/>
</dbReference>
<comment type="catalytic activity">
    <reaction evidence="1 4">
        <text>formate + NAD(+) = CO2 + NADH</text>
        <dbReference type="Rhea" id="RHEA:15985"/>
        <dbReference type="ChEBI" id="CHEBI:15740"/>
        <dbReference type="ChEBI" id="CHEBI:16526"/>
        <dbReference type="ChEBI" id="CHEBI:57540"/>
        <dbReference type="ChEBI" id="CHEBI:57945"/>
        <dbReference type="EC" id="1.17.1.9"/>
    </reaction>
</comment>
<comment type="similarity">
    <text evidence="4">Belongs to the D-isomer specific 2-hydroxyacid dehydrogenase family. FDH subfamily.</text>
</comment>
<keyword evidence="3 4" id="KW-0520">NAD</keyword>
<dbReference type="EC" id="1.17.1.9" evidence="4"/>
<dbReference type="PROSITE" id="PS00671">
    <property type="entry name" value="D_2_HYDROXYACID_DH_3"/>
    <property type="match status" value="1"/>
</dbReference>
<dbReference type="PANTHER" id="PTHR42938">
    <property type="entry name" value="FORMATE DEHYDROGENASE 1"/>
    <property type="match status" value="1"/>
</dbReference>
<dbReference type="STRING" id="105231.A0A1Y1HXH7"/>
<dbReference type="InterPro" id="IPR006139">
    <property type="entry name" value="D-isomer_2_OHA_DH_cat_dom"/>
</dbReference>
<dbReference type="Gene3D" id="3.40.50.720">
    <property type="entry name" value="NAD(P)-binding Rossmann-like Domain"/>
    <property type="match status" value="2"/>
</dbReference>
<dbReference type="InterPro" id="IPR029753">
    <property type="entry name" value="D-isomer_DH_CS"/>
</dbReference>
<dbReference type="FunFam" id="3.40.50.720:FF:000057">
    <property type="entry name" value="Formate dehydrogenase"/>
    <property type="match status" value="1"/>
</dbReference>
<comment type="subunit">
    <text evidence="4">Homodimer.</text>
</comment>
<gene>
    <name evidence="7" type="ORF">KFL_001450170</name>
</gene>
<name>A0A1Y1HXH7_KLENI</name>
<dbReference type="OMA" id="HYTDRHR"/>
<evidence type="ECO:0000259" key="6">
    <source>
        <dbReference type="Pfam" id="PF02826"/>
    </source>
</evidence>
<dbReference type="Pfam" id="PF02826">
    <property type="entry name" value="2-Hacid_dh_C"/>
    <property type="match status" value="1"/>
</dbReference>
<feature type="domain" description="D-isomer specific 2-hydroxyacid dehydrogenase catalytic" evidence="5">
    <location>
        <begin position="41"/>
        <end position="340"/>
    </location>
</feature>
<feature type="binding site" evidence="4">
    <location>
        <begin position="234"/>
        <end position="238"/>
    </location>
    <ligand>
        <name>NAD(+)</name>
        <dbReference type="ChEBI" id="CHEBI:57540"/>
    </ligand>
</feature>
<evidence type="ECO:0000259" key="5">
    <source>
        <dbReference type="Pfam" id="PF00389"/>
    </source>
</evidence>
<dbReference type="SUPFAM" id="SSF52283">
    <property type="entry name" value="Formate/glycerate dehydrogenase catalytic domain-like"/>
    <property type="match status" value="1"/>
</dbReference>
<dbReference type="InterPro" id="IPR036291">
    <property type="entry name" value="NAD(P)-bd_dom_sf"/>
</dbReference>
<evidence type="ECO:0000256" key="2">
    <source>
        <dbReference type="ARBA" id="ARBA00023002"/>
    </source>
</evidence>
<evidence type="ECO:0000313" key="8">
    <source>
        <dbReference type="Proteomes" id="UP000054558"/>
    </source>
</evidence>
<sequence length="356" mass="39875">MGGKERHEGKHKILAVLYKAGEYADNKKFLACAENGLGVKEWLKEQGHEFIVTDDKEGPDSELEKQLPTIDILITTPFHPAYMSKERIQKAKNLKLIITAGVGSDHIDLHAAAEAGMTVTEIAKSNVTSVAEDEIMRILILIRNFIPGYQQVIHDDWNVAAVAHKAYDLEHKTVGTLGAGSIGQEMMKRLQNWDLNLLYYARHQNEKIEKFGAVWEKDLDTFLSKCDVVSINVPLTDKTRGMIGKEQLSKMKKGAYLVNNARGDIVVREAIGEALESGQLNGYGGDVWYPQPPGKDHPWRHMPNHAMTPHLSGTTLDAQARYADGTKKILECWFDGKPLPEEDYIVREGELASQYQ</sequence>
<dbReference type="CDD" id="cd05302">
    <property type="entry name" value="FDH"/>
    <property type="match status" value="1"/>
</dbReference>
<evidence type="ECO:0000256" key="1">
    <source>
        <dbReference type="ARBA" id="ARBA00000455"/>
    </source>
</evidence>
<comment type="function">
    <text evidence="4">Catalyzes the NAD(+)-dependent oxidation of formate to carbon dioxide. Involved in the cell stress response.</text>
</comment>
<dbReference type="GO" id="GO:0042183">
    <property type="term" value="P:formate catabolic process"/>
    <property type="evidence" value="ECO:0007669"/>
    <property type="project" value="UniProtKB-UniRule"/>
</dbReference>
<dbReference type="PROSITE" id="PS00670">
    <property type="entry name" value="D_2_HYDROXYACID_DH_2"/>
    <property type="match status" value="1"/>
</dbReference>